<dbReference type="Proteomes" id="UP000535954">
    <property type="component" value="Unassembled WGS sequence"/>
</dbReference>
<reference evidence="5 6" key="1">
    <citation type="journal article" date="2020" name="Front. Microbiol.">
        <title>Genetic Organization of the aprX-lipA2 Operon Affects the Proteolytic Potential of Pseudomonas Species in Milk.</title>
        <authorList>
            <person name="Maier C."/>
            <person name="Huptas C."/>
            <person name="von Neubeck M."/>
            <person name="Scherer S."/>
            <person name="Wenning M."/>
            <person name="Lucking G."/>
        </authorList>
    </citation>
    <scope>NUCLEOTIDE SEQUENCE [LARGE SCALE GENOMIC DNA]</scope>
    <source>
        <strain evidence="4 6">WS 5404</strain>
        <strain evidence="3 5">WS 5405</strain>
    </source>
</reference>
<evidence type="ECO:0000313" key="5">
    <source>
        <dbReference type="Proteomes" id="UP000535954"/>
    </source>
</evidence>
<gene>
    <name evidence="3" type="ORF">HBO13_28835</name>
    <name evidence="4" type="ORF">HBO30_27455</name>
</gene>
<protein>
    <submittedName>
        <fullName evidence="4">Uncharacterized protein</fullName>
    </submittedName>
</protein>
<evidence type="ECO:0000313" key="6">
    <source>
        <dbReference type="Proteomes" id="UP000586252"/>
    </source>
</evidence>
<feature type="compositionally biased region" description="Low complexity" evidence="1">
    <location>
        <begin position="223"/>
        <end position="241"/>
    </location>
</feature>
<keyword evidence="2" id="KW-0812">Transmembrane</keyword>
<feature type="compositionally biased region" description="Polar residues" evidence="1">
    <location>
        <begin position="213"/>
        <end position="222"/>
    </location>
</feature>
<dbReference type="EMBL" id="JAAQYI010000017">
    <property type="protein sequence ID" value="NNA82452.1"/>
    <property type="molecule type" value="Genomic_DNA"/>
</dbReference>
<comment type="caution">
    <text evidence="4">The sequence shown here is derived from an EMBL/GenBank/DDBJ whole genome shotgun (WGS) entry which is preliminary data.</text>
</comment>
<evidence type="ECO:0000313" key="3">
    <source>
        <dbReference type="EMBL" id="NNA76643.1"/>
    </source>
</evidence>
<feature type="region of interest" description="Disordered" evidence="1">
    <location>
        <begin position="212"/>
        <end position="241"/>
    </location>
</feature>
<dbReference type="AlphaFoldDB" id="A0A7Y1MIJ0"/>
<evidence type="ECO:0000256" key="2">
    <source>
        <dbReference type="SAM" id="Phobius"/>
    </source>
</evidence>
<keyword evidence="2" id="KW-0472">Membrane</keyword>
<evidence type="ECO:0000313" key="4">
    <source>
        <dbReference type="EMBL" id="NNA82452.1"/>
    </source>
</evidence>
<name>A0A7Y1MIJ0_9PSED</name>
<organism evidence="4 6">
    <name type="scientific">Pseudomonas lactis</name>
    <dbReference type="NCBI Taxonomy" id="1615674"/>
    <lineage>
        <taxon>Bacteria</taxon>
        <taxon>Pseudomonadati</taxon>
        <taxon>Pseudomonadota</taxon>
        <taxon>Gammaproteobacteria</taxon>
        <taxon>Pseudomonadales</taxon>
        <taxon>Pseudomonadaceae</taxon>
        <taxon>Pseudomonas</taxon>
    </lineage>
</organism>
<dbReference type="Proteomes" id="UP000586252">
    <property type="component" value="Unassembled WGS sequence"/>
</dbReference>
<dbReference type="EMBL" id="JAAQYH010000019">
    <property type="protein sequence ID" value="NNA76643.1"/>
    <property type="molecule type" value="Genomic_DNA"/>
</dbReference>
<accession>A0A7Y1MIJ0</accession>
<sequence>MLDVLTQAQAQTPELVVSYEAGEAKSPIDNDPVSWTSSYYSRHKILAEHNFSRERLEHLIRVRDHFRKQSIKGFVPSSERTSATVENSRTASMHYTPSANLKKFVDEGDLLTIRTALRMELNDNRLSSEELRAALSWVKTKVPGLCESYSEKAFARAMDPDRNHWTSEYYDGQVVYLKANFAEERYLHQIDVRSLLRERGVEGFVAIAPKPKTASSQASPATLQQQHHSSQSQRSPLSSSSSELNPVFKTALMIGGTIAALVVFLIALVK</sequence>
<proteinExistence type="predicted"/>
<evidence type="ECO:0000256" key="1">
    <source>
        <dbReference type="SAM" id="MobiDB-lite"/>
    </source>
</evidence>
<keyword evidence="2" id="KW-1133">Transmembrane helix</keyword>
<feature type="transmembrane region" description="Helical" evidence="2">
    <location>
        <begin position="247"/>
        <end position="269"/>
    </location>
</feature>